<dbReference type="Proteomes" id="UP000675881">
    <property type="component" value="Chromosome 8"/>
</dbReference>
<dbReference type="PROSITE" id="PS50097">
    <property type="entry name" value="BTB"/>
    <property type="match status" value="1"/>
</dbReference>
<name>A0A7R8HEG3_LEPSM</name>
<dbReference type="GO" id="GO:0022008">
    <property type="term" value="P:neurogenesis"/>
    <property type="evidence" value="ECO:0007669"/>
    <property type="project" value="TreeGrafter"/>
</dbReference>
<gene>
    <name evidence="1" type="ORF">LSAA_13871</name>
</gene>
<dbReference type="PANTHER" id="PTHR45774">
    <property type="entry name" value="BTB/POZ DOMAIN-CONTAINING"/>
    <property type="match status" value="1"/>
</dbReference>
<sequence length="271" mass="30931">MTELSSTKIIPDSGEMNSSDWQMNKINISDKVSFLYLNSILADVEFALSSCDAKTIIAHKFVLSVGSPVFYAMFNGGSIESGSQKKKIEISDVEPEVFETLLVYLYLDRVFIIRRECYSTPESNVISFMDKTRIYDCPEFWDKCWNVIKKDPKSSFESESFVEINLTSLKWANERLQTDKIIKQNDFDEEENMKVLGVMKRKVLGNAFNHICFQKMSTQEICEFVVPSGLLSAKEIKNVFLRINSCVDDSPTQTYSIYNIDQIVSGSSSYS</sequence>
<dbReference type="GO" id="GO:0005829">
    <property type="term" value="C:cytosol"/>
    <property type="evidence" value="ECO:0007669"/>
    <property type="project" value="TreeGrafter"/>
</dbReference>
<organism evidence="1 2">
    <name type="scientific">Lepeophtheirus salmonis</name>
    <name type="common">Salmon louse</name>
    <name type="synonym">Caligus salmonis</name>
    <dbReference type="NCBI Taxonomy" id="72036"/>
    <lineage>
        <taxon>Eukaryota</taxon>
        <taxon>Metazoa</taxon>
        <taxon>Ecdysozoa</taxon>
        <taxon>Arthropoda</taxon>
        <taxon>Crustacea</taxon>
        <taxon>Multicrustacea</taxon>
        <taxon>Hexanauplia</taxon>
        <taxon>Copepoda</taxon>
        <taxon>Siphonostomatoida</taxon>
        <taxon>Caligidae</taxon>
        <taxon>Lepeophtheirus</taxon>
    </lineage>
</organism>
<dbReference type="InterPro" id="IPR000210">
    <property type="entry name" value="BTB/POZ_dom"/>
</dbReference>
<protein>
    <submittedName>
        <fullName evidence="1">(salmon louse) hypothetical protein</fullName>
    </submittedName>
</protein>
<dbReference type="OrthoDB" id="636773at2759"/>
<proteinExistence type="predicted"/>
<dbReference type="InterPro" id="IPR011333">
    <property type="entry name" value="SKP1/BTB/POZ_sf"/>
</dbReference>
<dbReference type="PANTHER" id="PTHR45774:SF3">
    <property type="entry name" value="BTB (POZ) DOMAIN-CONTAINING 2B-RELATED"/>
    <property type="match status" value="1"/>
</dbReference>
<dbReference type="SMART" id="SM00225">
    <property type="entry name" value="BTB"/>
    <property type="match status" value="1"/>
</dbReference>
<dbReference type="Pfam" id="PF00651">
    <property type="entry name" value="BTB"/>
    <property type="match status" value="1"/>
</dbReference>
<reference evidence="1" key="1">
    <citation type="submission" date="2021-02" db="EMBL/GenBank/DDBJ databases">
        <authorList>
            <person name="Bekaert M."/>
        </authorList>
    </citation>
    <scope>NUCLEOTIDE SEQUENCE</scope>
    <source>
        <strain evidence="1">IoA-00</strain>
    </source>
</reference>
<dbReference type="AlphaFoldDB" id="A0A7R8HEG3"/>
<evidence type="ECO:0000313" key="2">
    <source>
        <dbReference type="Proteomes" id="UP000675881"/>
    </source>
</evidence>
<keyword evidence="2" id="KW-1185">Reference proteome</keyword>
<dbReference type="Gene3D" id="3.30.710.10">
    <property type="entry name" value="Potassium Channel Kv1.1, Chain A"/>
    <property type="match status" value="1"/>
</dbReference>
<accession>A0A7R8HEG3</accession>
<dbReference type="SUPFAM" id="SSF54695">
    <property type="entry name" value="POZ domain"/>
    <property type="match status" value="1"/>
</dbReference>
<evidence type="ECO:0000313" key="1">
    <source>
        <dbReference type="EMBL" id="CAF3028199.1"/>
    </source>
</evidence>
<dbReference type="EMBL" id="HG994587">
    <property type="protein sequence ID" value="CAF3028199.1"/>
    <property type="molecule type" value="Genomic_DNA"/>
</dbReference>